<keyword evidence="2" id="KW-0812">Transmembrane</keyword>
<feature type="compositionally biased region" description="Polar residues" evidence="1">
    <location>
        <begin position="46"/>
        <end position="57"/>
    </location>
</feature>
<keyword evidence="2" id="KW-0472">Membrane</keyword>
<evidence type="ECO:0000256" key="1">
    <source>
        <dbReference type="SAM" id="MobiDB-lite"/>
    </source>
</evidence>
<evidence type="ECO:0000313" key="4">
    <source>
        <dbReference type="Proteomes" id="UP000192596"/>
    </source>
</evidence>
<feature type="transmembrane region" description="Helical" evidence="2">
    <location>
        <begin position="103"/>
        <end position="126"/>
    </location>
</feature>
<accession>A0A1V8SCP3</accession>
<evidence type="ECO:0000313" key="3">
    <source>
        <dbReference type="EMBL" id="OQN96922.1"/>
    </source>
</evidence>
<organism evidence="3 4">
    <name type="scientific">Cryoendolithus antarcticus</name>
    <dbReference type="NCBI Taxonomy" id="1507870"/>
    <lineage>
        <taxon>Eukaryota</taxon>
        <taxon>Fungi</taxon>
        <taxon>Dikarya</taxon>
        <taxon>Ascomycota</taxon>
        <taxon>Pezizomycotina</taxon>
        <taxon>Dothideomycetes</taxon>
        <taxon>Dothideomycetidae</taxon>
        <taxon>Cladosporiales</taxon>
        <taxon>Cladosporiaceae</taxon>
        <taxon>Cryoendolithus</taxon>
    </lineage>
</organism>
<feature type="compositionally biased region" description="Basic and acidic residues" evidence="1">
    <location>
        <begin position="1"/>
        <end position="14"/>
    </location>
</feature>
<proteinExistence type="predicted"/>
<sequence>MSDPQRVFHLDGPERLTSSQMRGLESYRDHHSKRPSGTRLPPFTPKASSTDSPSNAETMHEIELDDPPLAPSHTRLLRRQMRCCPYESLSPQDEDQIRACYTLFHWSFFVIFVIFAAIVILGWIYVGVWEPERADAAAQGVAQTGREMWMGLTKGPRGLDDGGLSFEGTL</sequence>
<comment type="caution">
    <text evidence="3">The sequence shown here is derived from an EMBL/GenBank/DDBJ whole genome shotgun (WGS) entry which is preliminary data.</text>
</comment>
<keyword evidence="4" id="KW-1185">Reference proteome</keyword>
<dbReference type="EMBL" id="NAJO01000060">
    <property type="protein sequence ID" value="OQN96922.1"/>
    <property type="molecule type" value="Genomic_DNA"/>
</dbReference>
<name>A0A1V8SCP3_9PEZI</name>
<dbReference type="AlphaFoldDB" id="A0A1V8SCP3"/>
<dbReference type="Proteomes" id="UP000192596">
    <property type="component" value="Unassembled WGS sequence"/>
</dbReference>
<keyword evidence="2" id="KW-1133">Transmembrane helix</keyword>
<dbReference type="InParanoid" id="A0A1V8SCP3"/>
<reference evidence="4" key="1">
    <citation type="submission" date="2017-03" db="EMBL/GenBank/DDBJ databases">
        <title>Genomes of endolithic fungi from Antarctica.</title>
        <authorList>
            <person name="Coleine C."/>
            <person name="Masonjones S."/>
            <person name="Stajich J.E."/>
        </authorList>
    </citation>
    <scope>NUCLEOTIDE SEQUENCE [LARGE SCALE GENOMIC DNA]</scope>
    <source>
        <strain evidence="4">CCFEE 5527</strain>
    </source>
</reference>
<gene>
    <name evidence="3" type="ORF">B0A48_17476</name>
</gene>
<protein>
    <submittedName>
        <fullName evidence="3">Uncharacterized protein</fullName>
    </submittedName>
</protein>
<evidence type="ECO:0000256" key="2">
    <source>
        <dbReference type="SAM" id="Phobius"/>
    </source>
</evidence>
<feature type="region of interest" description="Disordered" evidence="1">
    <location>
        <begin position="1"/>
        <end position="58"/>
    </location>
</feature>